<dbReference type="InterPro" id="IPR013113">
    <property type="entry name" value="SIP_FAD-bd"/>
</dbReference>
<dbReference type="InterPro" id="IPR039374">
    <property type="entry name" value="SIP_fam"/>
</dbReference>
<gene>
    <name evidence="3" type="ORF">Q4521_14865</name>
</gene>
<dbReference type="AlphaFoldDB" id="A0AAW7XBF7"/>
<evidence type="ECO:0000256" key="1">
    <source>
        <dbReference type="ARBA" id="ARBA00035644"/>
    </source>
</evidence>
<name>A0AAW7XBF7_9GAMM</name>
<dbReference type="Proteomes" id="UP001169760">
    <property type="component" value="Unassembled WGS sequence"/>
</dbReference>
<feature type="domain" description="FAD-binding FR-type" evidence="2">
    <location>
        <begin position="1"/>
        <end position="115"/>
    </location>
</feature>
<dbReference type="PANTHER" id="PTHR30157">
    <property type="entry name" value="FERRIC REDUCTASE, NADPH-DEPENDENT"/>
    <property type="match status" value="1"/>
</dbReference>
<comment type="caution">
    <text evidence="3">The sequence shown here is derived from an EMBL/GenBank/DDBJ whole genome shotgun (WGS) entry which is preliminary data.</text>
</comment>
<evidence type="ECO:0000313" key="3">
    <source>
        <dbReference type="EMBL" id="MDO6423762.1"/>
    </source>
</evidence>
<dbReference type="PANTHER" id="PTHR30157:SF0">
    <property type="entry name" value="NADPH-DEPENDENT FERRIC-CHELATE REDUCTASE"/>
    <property type="match status" value="1"/>
</dbReference>
<evidence type="ECO:0000259" key="2">
    <source>
        <dbReference type="PROSITE" id="PS51384"/>
    </source>
</evidence>
<evidence type="ECO:0000313" key="4">
    <source>
        <dbReference type="Proteomes" id="UP001169760"/>
    </source>
</evidence>
<dbReference type="Pfam" id="PF08021">
    <property type="entry name" value="FAD_binding_9"/>
    <property type="match status" value="1"/>
</dbReference>
<comment type="similarity">
    <text evidence="1">Belongs to the SIP oxidoreductase family.</text>
</comment>
<dbReference type="GO" id="GO:0016491">
    <property type="term" value="F:oxidoreductase activity"/>
    <property type="evidence" value="ECO:0007669"/>
    <property type="project" value="InterPro"/>
</dbReference>
<dbReference type="CDD" id="cd06193">
    <property type="entry name" value="siderophore_interacting"/>
    <property type="match status" value="1"/>
</dbReference>
<dbReference type="Pfam" id="PF04954">
    <property type="entry name" value="SIP"/>
    <property type="match status" value="1"/>
</dbReference>
<reference evidence="3" key="1">
    <citation type="submission" date="2023-07" db="EMBL/GenBank/DDBJ databases">
        <title>Genome content predicts the carbon catabolic preferences of heterotrophic bacteria.</title>
        <authorList>
            <person name="Gralka M."/>
        </authorList>
    </citation>
    <scope>NUCLEOTIDE SEQUENCE</scope>
    <source>
        <strain evidence="3">I3M17_2</strain>
    </source>
</reference>
<dbReference type="RefSeq" id="WP_216065293.1">
    <property type="nucleotide sequence ID" value="NZ_JAHKPP010000040.1"/>
</dbReference>
<accession>A0AAW7XBF7</accession>
<organism evidence="3 4">
    <name type="scientific">Saccharophagus degradans</name>
    <dbReference type="NCBI Taxonomy" id="86304"/>
    <lineage>
        <taxon>Bacteria</taxon>
        <taxon>Pseudomonadati</taxon>
        <taxon>Pseudomonadota</taxon>
        <taxon>Gammaproteobacteria</taxon>
        <taxon>Cellvibrionales</taxon>
        <taxon>Cellvibrionaceae</taxon>
        <taxon>Saccharophagus</taxon>
    </lineage>
</organism>
<dbReference type="PROSITE" id="PS51384">
    <property type="entry name" value="FAD_FR"/>
    <property type="match status" value="1"/>
</dbReference>
<protein>
    <submittedName>
        <fullName evidence="3">Siderophore-interacting protein</fullName>
    </submittedName>
</protein>
<dbReference type="EMBL" id="JAUOPB010000011">
    <property type="protein sequence ID" value="MDO6423762.1"/>
    <property type="molecule type" value="Genomic_DNA"/>
</dbReference>
<sequence>MRMTQVARIEDLGPHIRRIVLRGDDLNDFPADQESAHFKAIFPKPGQTKPKLGIYVGFKKWMRSYTVRAFNMQTKELTVDFAVNDHEGLAANWAKNAKQGDYLGVAGPGDTKYTNYQADWHLIMADLTALPAAAAILEKLPATAVGTAFLQVPTVKDKLPIEAPDGIEVRWLINDDMNKNVLLEGLEGLAWKDGTPAIFVAGEAGQTTTIKKRIKTKPGYTRKQSYFSGYWKN</sequence>
<dbReference type="InterPro" id="IPR017927">
    <property type="entry name" value="FAD-bd_FR_type"/>
</dbReference>
<proteinExistence type="inferred from homology"/>
<dbReference type="InterPro" id="IPR007037">
    <property type="entry name" value="SIP_rossman_dom"/>
</dbReference>